<dbReference type="Proteomes" id="UP000036851">
    <property type="component" value="Unassembled WGS sequence"/>
</dbReference>
<dbReference type="STRING" id="1560201.NG42_13115"/>
<evidence type="ECO:0000313" key="4">
    <source>
        <dbReference type="EMBL" id="KOC89264.1"/>
    </source>
</evidence>
<dbReference type="SUPFAM" id="SSF51230">
    <property type="entry name" value="Single hybrid motif"/>
    <property type="match status" value="1"/>
</dbReference>
<proteinExistence type="inferred from homology"/>
<name>A0A0L7T1F0_9GAMM</name>
<organism evidence="4 7">
    <name type="scientific">Winslowiella iniecta</name>
    <dbReference type="NCBI Taxonomy" id="1560201"/>
    <lineage>
        <taxon>Bacteria</taxon>
        <taxon>Pseudomonadati</taxon>
        <taxon>Pseudomonadota</taxon>
        <taxon>Gammaproteobacteria</taxon>
        <taxon>Enterobacterales</taxon>
        <taxon>Erwiniaceae</taxon>
        <taxon>Winslowiella</taxon>
    </lineage>
</organism>
<dbReference type="EMBL" id="JRXE01000017">
    <property type="protein sequence ID" value="KOC89264.1"/>
    <property type="molecule type" value="Genomic_DNA"/>
</dbReference>
<evidence type="ECO:0000313" key="6">
    <source>
        <dbReference type="Proteomes" id="UP000036851"/>
    </source>
</evidence>
<evidence type="ECO:0000256" key="1">
    <source>
        <dbReference type="ARBA" id="ARBA00009477"/>
    </source>
</evidence>
<evidence type="ECO:0000256" key="2">
    <source>
        <dbReference type="SAM" id="Phobius"/>
    </source>
</evidence>
<dbReference type="Proteomes" id="UP000037088">
    <property type="component" value="Unassembled WGS sequence"/>
</dbReference>
<protein>
    <submittedName>
        <fullName evidence="4">Colicin V secretion protein CvaA</fullName>
    </submittedName>
</protein>
<evidence type="ECO:0000313" key="7">
    <source>
        <dbReference type="Proteomes" id="UP000037088"/>
    </source>
</evidence>
<accession>A0A0L7T1F0</accession>
<dbReference type="Gene3D" id="2.40.50.100">
    <property type="match status" value="1"/>
</dbReference>
<dbReference type="Pfam" id="PF25917">
    <property type="entry name" value="BSH_RND"/>
    <property type="match status" value="1"/>
</dbReference>
<dbReference type="PRINTS" id="PR01490">
    <property type="entry name" value="RTXTOXIND"/>
</dbReference>
<dbReference type="EMBL" id="JRXF01000003">
    <property type="protein sequence ID" value="KOC94832.1"/>
    <property type="molecule type" value="Genomic_DNA"/>
</dbReference>
<dbReference type="AlphaFoldDB" id="A0A0L7T1F0"/>
<dbReference type="PATRIC" id="fig|1560201.3.peg.2793"/>
<keyword evidence="2" id="KW-1133">Transmembrane helix</keyword>
<dbReference type="InterPro" id="IPR058625">
    <property type="entry name" value="MdtA-like_BSH"/>
</dbReference>
<gene>
    <name evidence="4" type="ORF">NG42_13115</name>
    <name evidence="5" type="ORF">NG43_03375</name>
</gene>
<dbReference type="PANTHER" id="PTHR30386:SF28">
    <property type="entry name" value="EXPORTED PROTEIN"/>
    <property type="match status" value="1"/>
</dbReference>
<comment type="similarity">
    <text evidence="1">Belongs to the membrane fusion protein (MFP) (TC 8.A.1) family.</text>
</comment>
<keyword evidence="2" id="KW-0812">Transmembrane</keyword>
<dbReference type="OrthoDB" id="9775513at2"/>
<reference evidence="6 7" key="1">
    <citation type="journal article" date="2015" name="Int. J. Syst. Evol. Microbiol.">
        <title>Erwinia iniecta sp. nov., isolated from Russian wheat aphids (Diuraphis noxia).</title>
        <authorList>
            <person name="Campillo T."/>
            <person name="Luna E."/>
            <person name="Portier P."/>
            <person name="Fischer-Le Saux M."/>
            <person name="Lapitan N."/>
            <person name="Tisserat N.A."/>
            <person name="Leach J.E."/>
        </authorList>
    </citation>
    <scope>NUCLEOTIDE SEQUENCE [LARGE SCALE GENOMIC DNA]</scope>
    <source>
        <strain evidence="4 7">B120</strain>
        <strain evidence="5 6">B149</strain>
    </source>
</reference>
<keyword evidence="2" id="KW-0472">Membrane</keyword>
<evidence type="ECO:0000313" key="5">
    <source>
        <dbReference type="EMBL" id="KOC94832.1"/>
    </source>
</evidence>
<dbReference type="InterPro" id="IPR050739">
    <property type="entry name" value="MFP"/>
</dbReference>
<feature type="transmembrane region" description="Helical" evidence="2">
    <location>
        <begin position="21"/>
        <end position="48"/>
    </location>
</feature>
<dbReference type="PANTHER" id="PTHR30386">
    <property type="entry name" value="MEMBRANE FUSION SUBUNIT OF EMRAB-TOLC MULTIDRUG EFFLUX PUMP"/>
    <property type="match status" value="1"/>
</dbReference>
<evidence type="ECO:0000259" key="3">
    <source>
        <dbReference type="Pfam" id="PF25917"/>
    </source>
</evidence>
<comment type="caution">
    <text evidence="4">The sequence shown here is derived from an EMBL/GenBank/DDBJ whole genome shotgun (WGS) entry which is preliminary data.</text>
</comment>
<keyword evidence="7" id="KW-1185">Reference proteome</keyword>
<sequence length="426" mass="47605">MSLYRPDALDYRRHAWSGKALLLSGLPVWLVSSVTLLFFSGCIAFLLLGSYTRRINVNGEMVSVPRAVNVMSPQHGFIINRLVEPGDTVKKGQVIYAIDVSRTTTSGVVSQHQRKDIEEQIRTVGSMIIRLQESKQVTLDMLLQQQTRYQAAQANSAEILNKAQEGLSIIKANMENYQRYQQSGLINKDQLTSQIALYYQQQNELQTLRGQHENNALQVLTLEGNIRIQAADFDNQIYRLNMQRNDLKRQLTDAEAAGTLLITSPVEGRVDSLSVTPGQMVNGGDSLAQILPGSVSRFELVLWVPDNAVPFLKIDDRVNIRYDAFSSDKFGQFPGSISGISATPSSWQERATYPAAPHAEQSGPNTWYKITVQPDSSTFSWQGRPLEAENGMKATSTLFLEQRKLYQWILSPLYDIRDSVGGITDG</sequence>
<feature type="domain" description="Multidrug resistance protein MdtA-like barrel-sandwich hybrid" evidence="3">
    <location>
        <begin position="67"/>
        <end position="290"/>
    </location>
</feature>
<dbReference type="InterPro" id="IPR011053">
    <property type="entry name" value="Single_hybrid_motif"/>
</dbReference>